<reference evidence="2 3" key="1">
    <citation type="submission" date="2013-12" db="EMBL/GenBank/DDBJ databases">
        <authorList>
            <consortium name="DOE Joint Genome Institute"/>
            <person name="Eisen J."/>
            <person name="Huntemann M."/>
            <person name="Han J."/>
            <person name="Chen A."/>
            <person name="Kyrpides N."/>
            <person name="Mavromatis K."/>
            <person name="Markowitz V."/>
            <person name="Palaniappan K."/>
            <person name="Ivanova N."/>
            <person name="Schaumberg A."/>
            <person name="Pati A."/>
            <person name="Liolios K."/>
            <person name="Nordberg H.P."/>
            <person name="Cantor M.N."/>
            <person name="Hua S.X."/>
            <person name="Woyke T."/>
        </authorList>
    </citation>
    <scope>NUCLEOTIDE SEQUENCE [LARGE SCALE GENOMIC DNA]</scope>
    <source>
        <strain evidence="3">DSM 19437</strain>
    </source>
</reference>
<dbReference type="STRING" id="929713.NIASO_05715"/>
<dbReference type="eggNOG" id="COG1073">
    <property type="taxonomic scope" value="Bacteria"/>
</dbReference>
<dbReference type="InterPro" id="IPR051044">
    <property type="entry name" value="MAG_DAG_Lipase"/>
</dbReference>
<evidence type="ECO:0000313" key="3">
    <source>
        <dbReference type="Proteomes" id="UP000003586"/>
    </source>
</evidence>
<sequence length="284" mass="31645">MKLQNFIKAGLKTQISLLALFSKRKAGNKAFNIFCTPFGKTTYAATAVLQSAEALQMTCNGMLLRGYRWNKGAPEKLLIAHGFRSHTQRFEHLIPHLIERNYEIVAFDAPAHGLSAGKRINAIDYTKAISLITSRYGPFDVYVAHSFGGLAVVLSVVAEQAQNENKKIVLFAPATNAQTLATTFLKAMAITDPSTQKHFYNNVTRLSNGKNLDWFSIERCLPDLRSPVLWIQDQSDQIIPAAEALTISDLRYPNIEFLFTEDLGHSGIYRDAAVLNKVYAFLDS</sequence>
<dbReference type="InterPro" id="IPR022742">
    <property type="entry name" value="Hydrolase_4"/>
</dbReference>
<dbReference type="KEGG" id="nso:NIASO_05715"/>
<dbReference type="EMBL" id="CP007035">
    <property type="protein sequence ID" value="AHF17323.1"/>
    <property type="molecule type" value="Genomic_DNA"/>
</dbReference>
<keyword evidence="3" id="KW-1185">Reference proteome</keyword>
<dbReference type="PANTHER" id="PTHR11614">
    <property type="entry name" value="PHOSPHOLIPASE-RELATED"/>
    <property type="match status" value="1"/>
</dbReference>
<dbReference type="RefSeq" id="WP_008582881.1">
    <property type="nucleotide sequence ID" value="NZ_CP007035.1"/>
</dbReference>
<evidence type="ECO:0000259" key="1">
    <source>
        <dbReference type="Pfam" id="PF12146"/>
    </source>
</evidence>
<dbReference type="OrthoDB" id="9785847at2"/>
<dbReference type="Gene3D" id="3.40.50.1820">
    <property type="entry name" value="alpha/beta hydrolase"/>
    <property type="match status" value="1"/>
</dbReference>
<gene>
    <name evidence="2" type="ORF">NIASO_05715</name>
</gene>
<dbReference type="SUPFAM" id="SSF53474">
    <property type="entry name" value="alpha/beta-Hydrolases"/>
    <property type="match status" value="1"/>
</dbReference>
<protein>
    <recommendedName>
        <fullName evidence="1">Serine aminopeptidase S33 domain-containing protein</fullName>
    </recommendedName>
</protein>
<proteinExistence type="predicted"/>
<dbReference type="HOGENOM" id="CLU_072027_0_0_10"/>
<dbReference type="AlphaFoldDB" id="W0F693"/>
<dbReference type="InterPro" id="IPR029058">
    <property type="entry name" value="AB_hydrolase_fold"/>
</dbReference>
<feature type="domain" description="Serine aminopeptidase S33" evidence="1">
    <location>
        <begin position="77"/>
        <end position="190"/>
    </location>
</feature>
<name>W0F693_9BACT</name>
<dbReference type="Pfam" id="PF12146">
    <property type="entry name" value="Hydrolase_4"/>
    <property type="match status" value="1"/>
</dbReference>
<dbReference type="Proteomes" id="UP000003586">
    <property type="component" value="Chromosome"/>
</dbReference>
<evidence type="ECO:0000313" key="2">
    <source>
        <dbReference type="EMBL" id="AHF17323.1"/>
    </source>
</evidence>
<organism evidence="2 3">
    <name type="scientific">Niabella soli DSM 19437</name>
    <dbReference type="NCBI Taxonomy" id="929713"/>
    <lineage>
        <taxon>Bacteria</taxon>
        <taxon>Pseudomonadati</taxon>
        <taxon>Bacteroidota</taxon>
        <taxon>Chitinophagia</taxon>
        <taxon>Chitinophagales</taxon>
        <taxon>Chitinophagaceae</taxon>
        <taxon>Niabella</taxon>
    </lineage>
</organism>
<accession>W0F693</accession>